<dbReference type="InterPro" id="IPR007893">
    <property type="entry name" value="Spore_coat_U/FanG"/>
</dbReference>
<dbReference type="EMBL" id="JAAOCA010000005">
    <property type="protein sequence ID" value="MBD1598116.1"/>
    <property type="molecule type" value="Genomic_DNA"/>
</dbReference>
<gene>
    <name evidence="2" type="ORF">HAQ05_05240</name>
</gene>
<dbReference type="Proteomes" id="UP000805841">
    <property type="component" value="Unassembled WGS sequence"/>
</dbReference>
<evidence type="ECO:0000313" key="3">
    <source>
        <dbReference type="Proteomes" id="UP000805841"/>
    </source>
</evidence>
<accession>A0ABR7YYA1</accession>
<organism evidence="2 3">
    <name type="scientific">Pseudomonas typographi</name>
    <dbReference type="NCBI Taxonomy" id="2715964"/>
    <lineage>
        <taxon>Bacteria</taxon>
        <taxon>Pseudomonadati</taxon>
        <taxon>Pseudomonadota</taxon>
        <taxon>Gammaproteobacteria</taxon>
        <taxon>Pseudomonadales</taxon>
        <taxon>Pseudomonadaceae</taxon>
        <taxon>Pseudomonas</taxon>
    </lineage>
</organism>
<dbReference type="RefSeq" id="WP_190418128.1">
    <property type="nucleotide sequence ID" value="NZ_JAAOCA010000005.1"/>
</dbReference>
<sequence length="153" mass="15956">MLLLAGLTAPLQAATNAPIQLSATVTAGCLVVRGTNDFGTLNFGNYSALAIATVTVQQVGISLQCTPGVTMNLTVVSRSPAQPSAFYDGTTGVRHLLKARRSFGQESNDGCTGLGEALARLAVTDAAKWLKPDRDNAWLRSSRCTASFADQPG</sequence>
<evidence type="ECO:0000313" key="2">
    <source>
        <dbReference type="EMBL" id="MBD1598116.1"/>
    </source>
</evidence>
<feature type="domain" description="Spore coat protein U/FanG" evidence="1">
    <location>
        <begin position="17"/>
        <end position="77"/>
    </location>
</feature>
<evidence type="ECO:0000259" key="1">
    <source>
        <dbReference type="Pfam" id="PF05229"/>
    </source>
</evidence>
<protein>
    <submittedName>
        <fullName evidence="2">Fimbrial major subunit CsuA/B family protein</fullName>
    </submittedName>
</protein>
<dbReference type="Pfam" id="PF05229">
    <property type="entry name" value="SCPU"/>
    <property type="match status" value="1"/>
</dbReference>
<comment type="caution">
    <text evidence="2">The sequence shown here is derived from an EMBL/GenBank/DDBJ whole genome shotgun (WGS) entry which is preliminary data.</text>
</comment>
<name>A0ABR7YYA1_9PSED</name>
<reference evidence="2 3" key="1">
    <citation type="journal article" date="2020" name="Insects">
        <title>Bacteria Belonging to Pseudomonas typographi sp. nov. from the Bark Beetle Ips typographus Have Genomic Potential to Aid in the Host Ecology.</title>
        <authorList>
            <person name="Peral-Aranega E."/>
            <person name="Saati-Santamaria Z."/>
            <person name="Kolarik M."/>
            <person name="Rivas R."/>
            <person name="Garcia-Fraile P."/>
        </authorList>
    </citation>
    <scope>NUCLEOTIDE SEQUENCE [LARGE SCALE GENOMIC DNA]</scope>
    <source>
        <strain evidence="2 3">CA3A</strain>
    </source>
</reference>
<keyword evidence="3" id="KW-1185">Reference proteome</keyword>
<proteinExistence type="predicted"/>